<dbReference type="NCBIfam" id="TIGR01198">
    <property type="entry name" value="pgl"/>
    <property type="match status" value="1"/>
</dbReference>
<evidence type="ECO:0000313" key="9">
    <source>
        <dbReference type="EMBL" id="MYZ51704.1"/>
    </source>
</evidence>
<evidence type="ECO:0000256" key="7">
    <source>
        <dbReference type="RuleBase" id="RU365095"/>
    </source>
</evidence>
<accession>A0A7C9NW52</accession>
<comment type="catalytic activity">
    <reaction evidence="1 7">
        <text>6-phospho-D-glucono-1,5-lactone + H2O = 6-phospho-D-gluconate + H(+)</text>
        <dbReference type="Rhea" id="RHEA:12556"/>
        <dbReference type="ChEBI" id="CHEBI:15377"/>
        <dbReference type="ChEBI" id="CHEBI:15378"/>
        <dbReference type="ChEBI" id="CHEBI:57955"/>
        <dbReference type="ChEBI" id="CHEBI:58759"/>
        <dbReference type="EC" id="3.1.1.31"/>
    </reaction>
</comment>
<comment type="pathway">
    <text evidence="3 7">Carbohydrate degradation; pentose phosphate pathway; D-ribulose 5-phosphate from D-glucose 6-phosphate (oxidative stage): step 2/3.</text>
</comment>
<dbReference type="PANTHER" id="PTHR11054">
    <property type="entry name" value="6-PHOSPHOGLUCONOLACTONASE"/>
    <property type="match status" value="1"/>
</dbReference>
<reference evidence="9 10" key="1">
    <citation type="submission" date="2019-09" db="EMBL/GenBank/DDBJ databases">
        <title>Identification of Malikia spinosa a prominent benzene-, toluene-, and ethylbenzene-degrading bacterium: enrichment, isolation and whole genome sequencing.</title>
        <authorList>
            <person name="Tancsics A."/>
            <person name="Revesz F."/>
            <person name="Kriszt B."/>
        </authorList>
    </citation>
    <scope>NUCLEOTIDE SEQUENCE [LARGE SCALE GENOMIC DNA]</scope>
    <source>
        <strain evidence="9 10">AB6</strain>
    </source>
</reference>
<name>A0A7C9NW52_9BURK</name>
<dbReference type="InterPro" id="IPR005900">
    <property type="entry name" value="6-phosphogluconolactonase_DevB"/>
</dbReference>
<evidence type="ECO:0000256" key="3">
    <source>
        <dbReference type="ARBA" id="ARBA00004961"/>
    </source>
</evidence>
<dbReference type="RefSeq" id="WP_161124708.1">
    <property type="nucleotide sequence ID" value="NZ_VYSB01000004.1"/>
</dbReference>
<evidence type="ECO:0000256" key="1">
    <source>
        <dbReference type="ARBA" id="ARBA00000832"/>
    </source>
</evidence>
<dbReference type="Proteomes" id="UP000481947">
    <property type="component" value="Unassembled WGS sequence"/>
</dbReference>
<keyword evidence="7 9" id="KW-0378">Hydrolase</keyword>
<dbReference type="UniPathway" id="UPA00115">
    <property type="reaction ID" value="UER00409"/>
</dbReference>
<dbReference type="Pfam" id="PF01182">
    <property type="entry name" value="Glucosamine_iso"/>
    <property type="match status" value="1"/>
</dbReference>
<dbReference type="Gene3D" id="3.40.50.1360">
    <property type="match status" value="1"/>
</dbReference>
<comment type="function">
    <text evidence="2 7">Hydrolysis of 6-phosphogluconolactone to 6-phosphogluconate.</text>
</comment>
<proteinExistence type="inferred from homology"/>
<dbReference type="EMBL" id="VYSB01000004">
    <property type="protein sequence ID" value="MYZ51704.1"/>
    <property type="molecule type" value="Genomic_DNA"/>
</dbReference>
<dbReference type="InterPro" id="IPR039104">
    <property type="entry name" value="6PGL"/>
</dbReference>
<evidence type="ECO:0000256" key="2">
    <source>
        <dbReference type="ARBA" id="ARBA00002681"/>
    </source>
</evidence>
<protein>
    <recommendedName>
        <fullName evidence="6 7">6-phosphogluconolactonase</fullName>
        <shortName evidence="7">6PGL</shortName>
        <ecNumber evidence="5 7">3.1.1.31</ecNumber>
    </recommendedName>
</protein>
<dbReference type="PANTHER" id="PTHR11054:SF0">
    <property type="entry name" value="6-PHOSPHOGLUCONOLACTONASE"/>
    <property type="match status" value="1"/>
</dbReference>
<evidence type="ECO:0000256" key="5">
    <source>
        <dbReference type="ARBA" id="ARBA00013198"/>
    </source>
</evidence>
<evidence type="ECO:0000256" key="4">
    <source>
        <dbReference type="ARBA" id="ARBA00010662"/>
    </source>
</evidence>
<comment type="similarity">
    <text evidence="4 7">Belongs to the glucosamine/galactosamine-6-phosphate isomerase family. 6-phosphogluconolactonase subfamily.</text>
</comment>
<dbReference type="SUPFAM" id="SSF100950">
    <property type="entry name" value="NagB/RpiA/CoA transferase-like"/>
    <property type="match status" value="1"/>
</dbReference>
<dbReference type="GO" id="GO:0006098">
    <property type="term" value="P:pentose-phosphate shunt"/>
    <property type="evidence" value="ECO:0007669"/>
    <property type="project" value="UniProtKB-UniPathway"/>
</dbReference>
<dbReference type="GO" id="GO:0005975">
    <property type="term" value="P:carbohydrate metabolic process"/>
    <property type="evidence" value="ECO:0007669"/>
    <property type="project" value="UniProtKB-UniRule"/>
</dbReference>
<dbReference type="InterPro" id="IPR006148">
    <property type="entry name" value="Glc/Gal-6P_isomerase"/>
</dbReference>
<dbReference type="GO" id="GO:0017057">
    <property type="term" value="F:6-phosphogluconolactonase activity"/>
    <property type="evidence" value="ECO:0007669"/>
    <property type="project" value="UniProtKB-UniRule"/>
</dbReference>
<organism evidence="9 10">
    <name type="scientific">Malikia spinosa</name>
    <dbReference type="NCBI Taxonomy" id="86180"/>
    <lineage>
        <taxon>Bacteria</taxon>
        <taxon>Pseudomonadati</taxon>
        <taxon>Pseudomonadota</taxon>
        <taxon>Betaproteobacteria</taxon>
        <taxon>Burkholderiales</taxon>
        <taxon>Comamonadaceae</taxon>
        <taxon>Malikia</taxon>
    </lineage>
</organism>
<sequence length="234" mass="25287">MMQPVTPLVSSQAGTTAGTVADAGPWLLRPCQDTAQQARELALELAELRRQELAWDRVTVLLADERCVPDGHPDSNGTLVREQLLQECAAAARWQPFFTTLPSQPSNDWSAAELDCLADSANQQLAALPWPLDVLVLGMGEDAHTASLFPAAPGLARALESEQRVAWVRPATAPHARLTLTLPTLLAARSIYLPLSGERKRAVFDQACRAASAEAPISLVLHRALQPVQVWLAP</sequence>
<evidence type="ECO:0000259" key="8">
    <source>
        <dbReference type="Pfam" id="PF01182"/>
    </source>
</evidence>
<dbReference type="InterPro" id="IPR037171">
    <property type="entry name" value="NagB/RpiA_transferase-like"/>
</dbReference>
<evidence type="ECO:0000313" key="10">
    <source>
        <dbReference type="Proteomes" id="UP000481947"/>
    </source>
</evidence>
<feature type="domain" description="Glucosamine/galactosamine-6-phosphate isomerase" evidence="8">
    <location>
        <begin position="42"/>
        <end position="223"/>
    </location>
</feature>
<comment type="caution">
    <text evidence="9">The sequence shown here is derived from an EMBL/GenBank/DDBJ whole genome shotgun (WGS) entry which is preliminary data.</text>
</comment>
<evidence type="ECO:0000256" key="6">
    <source>
        <dbReference type="ARBA" id="ARBA00020337"/>
    </source>
</evidence>
<gene>
    <name evidence="7 9" type="primary">pgl</name>
    <name evidence="9" type="ORF">F5985_06030</name>
</gene>
<dbReference type="AlphaFoldDB" id="A0A7C9NW52"/>
<dbReference type="EC" id="3.1.1.31" evidence="5 7"/>